<dbReference type="GeneID" id="57557835"/>
<gene>
    <name evidence="1" type="ORF">SAMN05216279_101412</name>
</gene>
<protein>
    <submittedName>
        <fullName evidence="1">Uncharacterized protein</fullName>
    </submittedName>
</protein>
<name>A0A1G5MBG9_9PSED</name>
<organism evidence="1 2">
    <name type="scientific">Pseudomonas oryzihabitans</name>
    <dbReference type="NCBI Taxonomy" id="47885"/>
    <lineage>
        <taxon>Bacteria</taxon>
        <taxon>Pseudomonadati</taxon>
        <taxon>Pseudomonadota</taxon>
        <taxon>Gammaproteobacteria</taxon>
        <taxon>Pseudomonadales</taxon>
        <taxon>Pseudomonadaceae</taxon>
        <taxon>Pseudomonas</taxon>
    </lineage>
</organism>
<sequence>MGIDDTEFPPRLTLTSPLDLNRVMDQARLDQGFMRRVITVLEECGVDDRTDDENALLEWARSFQRRQPDEAEG</sequence>
<dbReference type="EMBL" id="FMWB01000001">
    <property type="protein sequence ID" value="SCZ21740.1"/>
    <property type="molecule type" value="Genomic_DNA"/>
</dbReference>
<dbReference type="Proteomes" id="UP000183046">
    <property type="component" value="Unassembled WGS sequence"/>
</dbReference>
<evidence type="ECO:0000313" key="1">
    <source>
        <dbReference type="EMBL" id="SCZ21740.1"/>
    </source>
</evidence>
<dbReference type="OrthoDB" id="6959322at2"/>
<reference evidence="2" key="1">
    <citation type="submission" date="2016-10" db="EMBL/GenBank/DDBJ databases">
        <authorList>
            <person name="de Groot N.N."/>
        </authorList>
    </citation>
    <scope>NUCLEOTIDE SEQUENCE [LARGE SCALE GENOMIC DNA]</scope>
    <source>
        <strain evidence="2">DSM 15758</strain>
    </source>
</reference>
<dbReference type="RefSeq" id="WP_027601984.1">
    <property type="nucleotide sequence ID" value="NZ_CP183397.1"/>
</dbReference>
<comment type="caution">
    <text evidence="1">The sequence shown here is derived from an EMBL/GenBank/DDBJ whole genome shotgun (WGS) entry which is preliminary data.</text>
</comment>
<dbReference type="AlphaFoldDB" id="A0A1G5MBG9"/>
<accession>A0A1G5MBG9</accession>
<evidence type="ECO:0000313" key="2">
    <source>
        <dbReference type="Proteomes" id="UP000183046"/>
    </source>
</evidence>
<proteinExistence type="predicted"/>